<evidence type="ECO:0000313" key="2">
    <source>
        <dbReference type="Proteomes" id="UP000177555"/>
    </source>
</evidence>
<dbReference type="Proteomes" id="UP000177555">
    <property type="component" value="Unassembled WGS sequence"/>
</dbReference>
<dbReference type="CDD" id="cd07505">
    <property type="entry name" value="HAD_BPGM-like"/>
    <property type="match status" value="1"/>
</dbReference>
<dbReference type="Pfam" id="PF13419">
    <property type="entry name" value="HAD_2"/>
    <property type="match status" value="1"/>
</dbReference>
<dbReference type="InterPro" id="IPR006439">
    <property type="entry name" value="HAD-SF_hydro_IA"/>
</dbReference>
<dbReference type="NCBIfam" id="TIGR01509">
    <property type="entry name" value="HAD-SF-IA-v3"/>
    <property type="match status" value="1"/>
</dbReference>
<name>A0A1F5JFE7_9BACT</name>
<evidence type="ECO:0000313" key="1">
    <source>
        <dbReference type="EMBL" id="OGE27319.1"/>
    </source>
</evidence>
<dbReference type="SUPFAM" id="SSF56784">
    <property type="entry name" value="HAD-like"/>
    <property type="match status" value="1"/>
</dbReference>
<dbReference type="InterPro" id="IPR036412">
    <property type="entry name" value="HAD-like_sf"/>
</dbReference>
<proteinExistence type="predicted"/>
<dbReference type="InterPro" id="IPR041492">
    <property type="entry name" value="HAD_2"/>
</dbReference>
<accession>A0A1F5JFE7</accession>
<dbReference type="AlphaFoldDB" id="A0A1F5JFE7"/>
<dbReference type="SFLD" id="SFLDG01129">
    <property type="entry name" value="C1.5:_HAD__Beta-PGM__Phosphata"/>
    <property type="match status" value="1"/>
</dbReference>
<dbReference type="SFLD" id="SFLDS00003">
    <property type="entry name" value="Haloacid_Dehalogenase"/>
    <property type="match status" value="1"/>
</dbReference>
<dbReference type="InterPro" id="IPR023198">
    <property type="entry name" value="PGP-like_dom2"/>
</dbReference>
<comment type="caution">
    <text evidence="1">The sequence shown here is derived from an EMBL/GenBank/DDBJ whole genome shotgun (WGS) entry which is preliminary data.</text>
</comment>
<gene>
    <name evidence="1" type="ORF">A2867_00390</name>
</gene>
<dbReference type="SFLD" id="SFLDG01135">
    <property type="entry name" value="C1.5.6:_HAD__Beta-PGM__Phospha"/>
    <property type="match status" value="1"/>
</dbReference>
<evidence type="ECO:0008006" key="3">
    <source>
        <dbReference type="Google" id="ProtNLM"/>
    </source>
</evidence>
<dbReference type="NCBIfam" id="TIGR01549">
    <property type="entry name" value="HAD-SF-IA-v1"/>
    <property type="match status" value="1"/>
</dbReference>
<protein>
    <recommendedName>
        <fullName evidence="3">FCP1 homology domain-containing protein</fullName>
    </recommendedName>
</protein>
<sequence>MIKAVLIDLDGLLINSEELYLEANKIYFKDFDFEFTEDLHRQGTGKKFELWIKTVIPDSVINQSGEDILKQRNKIFFELVKRSLKLMPGAEHFLKLANNHYKTALVTSANKDYVSLVFEVTGIKKYFDVIITGQTVVYGKPDPECYLEAAKSLGVTPVECVVVEDAPSGIMAGKNAGMKVIAVPSYFVKSSPEIGKADLIVDSLEDIKRSTILKV</sequence>
<dbReference type="InterPro" id="IPR023214">
    <property type="entry name" value="HAD_sf"/>
</dbReference>
<organism evidence="1 2">
    <name type="scientific">Candidatus Daviesbacteria bacterium RIFCSPHIGHO2_01_FULL_40_11</name>
    <dbReference type="NCBI Taxonomy" id="1797762"/>
    <lineage>
        <taxon>Bacteria</taxon>
        <taxon>Candidatus Daviesiibacteriota</taxon>
    </lineage>
</organism>
<dbReference type="PANTHER" id="PTHR18901">
    <property type="entry name" value="2-DEOXYGLUCOSE-6-PHOSPHATE PHOSPHATASE 2"/>
    <property type="match status" value="1"/>
</dbReference>
<dbReference type="EMBL" id="MFCP01000040">
    <property type="protein sequence ID" value="OGE27319.1"/>
    <property type="molecule type" value="Genomic_DNA"/>
</dbReference>
<dbReference type="Gene3D" id="1.10.150.240">
    <property type="entry name" value="Putative phosphatase, domain 2"/>
    <property type="match status" value="1"/>
</dbReference>
<dbReference type="PANTHER" id="PTHR18901:SF38">
    <property type="entry name" value="PSEUDOURIDINE-5'-PHOSPHATASE"/>
    <property type="match status" value="1"/>
</dbReference>
<reference evidence="1 2" key="1">
    <citation type="journal article" date="2016" name="Nat. Commun.">
        <title>Thousands of microbial genomes shed light on interconnected biogeochemical processes in an aquifer system.</title>
        <authorList>
            <person name="Anantharaman K."/>
            <person name="Brown C.T."/>
            <person name="Hug L.A."/>
            <person name="Sharon I."/>
            <person name="Castelle C.J."/>
            <person name="Probst A.J."/>
            <person name="Thomas B.C."/>
            <person name="Singh A."/>
            <person name="Wilkins M.J."/>
            <person name="Karaoz U."/>
            <person name="Brodie E.L."/>
            <person name="Williams K.H."/>
            <person name="Hubbard S.S."/>
            <person name="Banfield J.F."/>
        </authorList>
    </citation>
    <scope>NUCLEOTIDE SEQUENCE [LARGE SCALE GENOMIC DNA]</scope>
</reference>
<dbReference type="Gene3D" id="3.40.50.1000">
    <property type="entry name" value="HAD superfamily/HAD-like"/>
    <property type="match status" value="1"/>
</dbReference>